<feature type="transmembrane region" description="Helical" evidence="3">
    <location>
        <begin position="232"/>
        <end position="254"/>
    </location>
</feature>
<keyword evidence="3" id="KW-0472">Membrane</keyword>
<reference evidence="5" key="2">
    <citation type="submission" date="2021-09" db="EMBL/GenBank/DDBJ databases">
        <authorList>
            <person name="Gilroy R."/>
        </authorList>
    </citation>
    <scope>NUCLEOTIDE SEQUENCE</scope>
    <source>
        <strain evidence="5">6019</strain>
    </source>
</reference>
<dbReference type="EMBL" id="DYYI01000112">
    <property type="protein sequence ID" value="HJE20639.1"/>
    <property type="molecule type" value="Genomic_DNA"/>
</dbReference>
<organism evidence="5 6">
    <name type="scientific">Aliicoccus persicus</name>
    <dbReference type="NCBI Taxonomy" id="930138"/>
    <lineage>
        <taxon>Bacteria</taxon>
        <taxon>Bacillati</taxon>
        <taxon>Bacillota</taxon>
        <taxon>Bacilli</taxon>
        <taxon>Bacillales</taxon>
        <taxon>Staphylococcaceae</taxon>
        <taxon>Aliicoccus</taxon>
    </lineage>
</organism>
<feature type="transmembrane region" description="Helical" evidence="3">
    <location>
        <begin position="15"/>
        <end position="37"/>
    </location>
</feature>
<dbReference type="InterPro" id="IPR023616">
    <property type="entry name" value="Cyt_c_oxase-like_su1_dom"/>
</dbReference>
<accession>A0A921JDK7</accession>
<dbReference type="Gene3D" id="1.20.210.10">
    <property type="entry name" value="Cytochrome c oxidase-like, subunit I domain"/>
    <property type="match status" value="1"/>
</dbReference>
<dbReference type="PANTHER" id="PTHR10422">
    <property type="entry name" value="CYTOCHROME C OXIDASE SUBUNIT 1"/>
    <property type="match status" value="1"/>
</dbReference>
<feature type="transmembrane region" description="Helical" evidence="3">
    <location>
        <begin position="447"/>
        <end position="469"/>
    </location>
</feature>
<dbReference type="Pfam" id="PF00115">
    <property type="entry name" value="COX1"/>
    <property type="match status" value="1"/>
</dbReference>
<reference evidence="5" key="1">
    <citation type="journal article" date="2021" name="PeerJ">
        <title>Extensive microbial diversity within the chicken gut microbiome revealed by metagenomics and culture.</title>
        <authorList>
            <person name="Gilroy R."/>
            <person name="Ravi A."/>
            <person name="Getino M."/>
            <person name="Pursley I."/>
            <person name="Horton D.L."/>
            <person name="Alikhan N.F."/>
            <person name="Baker D."/>
            <person name="Gharbi K."/>
            <person name="Hall N."/>
            <person name="Watson M."/>
            <person name="Adriaenssens E.M."/>
            <person name="Foster-Nyarko E."/>
            <person name="Jarju S."/>
            <person name="Secka A."/>
            <person name="Antonio M."/>
            <person name="Oren A."/>
            <person name="Chaudhuri R.R."/>
            <person name="La Ragione R."/>
            <person name="Hildebrand F."/>
            <person name="Pallen M.J."/>
        </authorList>
    </citation>
    <scope>NUCLEOTIDE SEQUENCE</scope>
    <source>
        <strain evidence="5">6019</strain>
    </source>
</reference>
<dbReference type="InterPro" id="IPR000883">
    <property type="entry name" value="Cyt_C_Oxase_1"/>
</dbReference>
<dbReference type="GO" id="GO:0016020">
    <property type="term" value="C:membrane"/>
    <property type="evidence" value="ECO:0007669"/>
    <property type="project" value="InterPro"/>
</dbReference>
<keyword evidence="2" id="KW-0249">Electron transport</keyword>
<feature type="transmembrane region" description="Helical" evidence="3">
    <location>
        <begin position="374"/>
        <end position="393"/>
    </location>
</feature>
<dbReference type="Proteomes" id="UP000763505">
    <property type="component" value="Unassembled WGS sequence"/>
</dbReference>
<feature type="transmembrane region" description="Helical" evidence="3">
    <location>
        <begin position="89"/>
        <end position="110"/>
    </location>
</feature>
<dbReference type="GO" id="GO:0020037">
    <property type="term" value="F:heme binding"/>
    <property type="evidence" value="ECO:0007669"/>
    <property type="project" value="InterPro"/>
</dbReference>
<keyword evidence="3" id="KW-0812">Transmembrane</keyword>
<dbReference type="GO" id="GO:0009060">
    <property type="term" value="P:aerobic respiration"/>
    <property type="evidence" value="ECO:0007669"/>
    <property type="project" value="InterPro"/>
</dbReference>
<evidence type="ECO:0000256" key="1">
    <source>
        <dbReference type="ARBA" id="ARBA00022660"/>
    </source>
</evidence>
<dbReference type="PROSITE" id="PS50855">
    <property type="entry name" value="COX1"/>
    <property type="match status" value="1"/>
</dbReference>
<name>A0A921JDK7_9STAP</name>
<comment type="caution">
    <text evidence="5">The sequence shown here is derived from an EMBL/GenBank/DDBJ whole genome shotgun (WGS) entry which is preliminary data.</text>
</comment>
<feature type="transmembrane region" description="Helical" evidence="3">
    <location>
        <begin position="333"/>
        <end position="354"/>
    </location>
</feature>
<evidence type="ECO:0000256" key="3">
    <source>
        <dbReference type="SAM" id="Phobius"/>
    </source>
</evidence>
<gene>
    <name evidence="5" type="ORF">K8V35_09820</name>
</gene>
<evidence type="ECO:0000313" key="5">
    <source>
        <dbReference type="EMBL" id="HJE20639.1"/>
    </source>
</evidence>
<feature type="transmembrane region" description="Helical" evidence="3">
    <location>
        <begin position="296"/>
        <end position="321"/>
    </location>
</feature>
<feature type="domain" description="Cytochrome oxidase subunit I profile" evidence="4">
    <location>
        <begin position="16"/>
        <end position="487"/>
    </location>
</feature>
<feature type="transmembrane region" description="Helical" evidence="3">
    <location>
        <begin position="130"/>
        <end position="153"/>
    </location>
</feature>
<keyword evidence="1" id="KW-0679">Respiratory chain</keyword>
<keyword evidence="1" id="KW-0813">Transport</keyword>
<feature type="transmembrane region" description="Helical" evidence="3">
    <location>
        <begin position="57"/>
        <end position="77"/>
    </location>
</feature>
<feature type="transmembrane region" description="Helical" evidence="3">
    <location>
        <begin position="196"/>
        <end position="220"/>
    </location>
</feature>
<evidence type="ECO:0000256" key="2">
    <source>
        <dbReference type="ARBA" id="ARBA00022982"/>
    </source>
</evidence>
<dbReference type="SUPFAM" id="SSF81442">
    <property type="entry name" value="Cytochrome c oxidase subunit I-like"/>
    <property type="match status" value="1"/>
</dbReference>
<sequence>MSHDNTIDPRIKRGVLLHLIFTITVLVLLMLFGVLMLMNQGDIINLEWEMFYKLMSVHGIGMVGIATVGGIAIMYYFTSKYLKLSPKVLMRHFYMTVTAYAGILIAVFVFDYSDAWTFLYPLPSTSAEQGGMIGVVLFLSSVLLFGVSCLLVHMHIGRHIILKYGGLHNGLGWNVIFGKDELGPPTAVVASTMVSIVNVTAIISGGIAIILALINIATGYHSDPLLIKHLTYAFGHVFANATIYMGVIAVYEILSRAANRPWKSNKVFLIFWNLSTILTLTVYTHHLFMDFAVPSWMLIGGQILSHMNGLPVLVVTAYGALMIAYKAKMKWDIATTFIFISMFGWVAGAIPALIDATIVINQVMHNTKWVPGHFHMYMGIGIMAMIIGFIYYFSKYEGRQSENRFDRVTLISYVAFFIGLVGTFLYSGSISVPRRWAEHMPEWILSSQMGAVFGGLIFITTALIFIRFISKLKHLFKYSNVNLSKVK</sequence>
<evidence type="ECO:0000313" key="6">
    <source>
        <dbReference type="Proteomes" id="UP000763505"/>
    </source>
</evidence>
<evidence type="ECO:0000259" key="4">
    <source>
        <dbReference type="PROSITE" id="PS50855"/>
    </source>
</evidence>
<keyword evidence="3" id="KW-1133">Transmembrane helix</keyword>
<dbReference type="InterPro" id="IPR036927">
    <property type="entry name" value="Cyt_c_oxase-like_su1_sf"/>
</dbReference>
<feature type="transmembrane region" description="Helical" evidence="3">
    <location>
        <begin position="266"/>
        <end position="284"/>
    </location>
</feature>
<protein>
    <submittedName>
        <fullName evidence="5">Cbb3-type cytochrome c oxidase subunit I</fullName>
    </submittedName>
</protein>
<feature type="transmembrane region" description="Helical" evidence="3">
    <location>
        <begin position="405"/>
        <end position="427"/>
    </location>
</feature>
<dbReference type="AlphaFoldDB" id="A0A921JDK7"/>
<proteinExistence type="predicted"/>
<dbReference type="GO" id="GO:0004129">
    <property type="term" value="F:cytochrome-c oxidase activity"/>
    <property type="evidence" value="ECO:0007669"/>
    <property type="project" value="InterPro"/>
</dbReference>